<dbReference type="EMBL" id="FORQ01000002">
    <property type="protein sequence ID" value="SFI84869.1"/>
    <property type="molecule type" value="Genomic_DNA"/>
</dbReference>
<dbReference type="Pfam" id="PF11013">
    <property type="entry name" value="DUF2851"/>
    <property type="match status" value="1"/>
</dbReference>
<reference evidence="2" key="1">
    <citation type="submission" date="2016-10" db="EMBL/GenBank/DDBJ databases">
        <authorList>
            <person name="Varghese N."/>
            <person name="Submissions S."/>
        </authorList>
    </citation>
    <scope>NUCLEOTIDE SEQUENCE [LARGE SCALE GENOMIC DNA]</scope>
    <source>
        <strain evidence="2">DSM 22251</strain>
    </source>
</reference>
<organism evidence="1 2">
    <name type="scientific">Kaistella treverensis</name>
    <dbReference type="NCBI Taxonomy" id="631455"/>
    <lineage>
        <taxon>Bacteria</taxon>
        <taxon>Pseudomonadati</taxon>
        <taxon>Bacteroidota</taxon>
        <taxon>Flavobacteriia</taxon>
        <taxon>Flavobacteriales</taxon>
        <taxon>Weeksellaceae</taxon>
        <taxon>Chryseobacterium group</taxon>
        <taxon>Kaistella</taxon>
    </lineage>
</organism>
<sequence length="426" mass="49805">MNEKLLQYLWNFKIFNDFNFIDVDGNPLEILDFGKWNFNSGPDFLFAKIKQKNLVLAGNIELHVKSSDWIFHQHSGNPEFENIIAHVVYIHDVEIEEFTAKKIPTLELKNYIDENVIAKYQVLLQETHFIPCEKIFNPALVPFYFVEENLLKKLDEKSEEHAEALQLCKNNYEELLFQQLAYAFGLKVNAHIFKQIAESIDFSIINKIRQNQVQLEALFFGICGWLENPADEQMQIWKRESDFIQTKFSQKFAVITPKFSRLRPPNFPTLRLSQLAALYAQHQNLFSKLIQAKNTEQLCQIFSNIKASDYWDERFNFNKISPVKGEKFLTNDFIDLILINAVLPLKYTYLKNTNYAIAEEILEFYAKISPENNTITVGWKSLDLKAENALQSQAMIYHHKNFCRKKNCLNCEIGLQILKKTTSKTS</sequence>
<dbReference type="InterPro" id="IPR021272">
    <property type="entry name" value="DUF2851"/>
</dbReference>
<accession>A0A1I3LJ99</accession>
<dbReference type="Proteomes" id="UP000242560">
    <property type="component" value="Unassembled WGS sequence"/>
</dbReference>
<keyword evidence="2" id="KW-1185">Reference proteome</keyword>
<evidence type="ECO:0000313" key="1">
    <source>
        <dbReference type="EMBL" id="SFI84869.1"/>
    </source>
</evidence>
<dbReference type="RefSeq" id="WP_089819506.1">
    <property type="nucleotide sequence ID" value="NZ_FORQ01000002.1"/>
</dbReference>
<name>A0A1I3LJ99_9FLAO</name>
<proteinExistence type="predicted"/>
<dbReference type="AlphaFoldDB" id="A0A1I3LJ99"/>
<gene>
    <name evidence="1" type="ORF">SAMN05421638_1171</name>
</gene>
<protein>
    <recommendedName>
        <fullName evidence="3">DUF2851 family protein</fullName>
    </recommendedName>
</protein>
<evidence type="ECO:0000313" key="2">
    <source>
        <dbReference type="Proteomes" id="UP000242560"/>
    </source>
</evidence>
<evidence type="ECO:0008006" key="3">
    <source>
        <dbReference type="Google" id="ProtNLM"/>
    </source>
</evidence>